<dbReference type="EMBL" id="JBHSUC010000002">
    <property type="protein sequence ID" value="MFC6361125.1"/>
    <property type="molecule type" value="Genomic_DNA"/>
</dbReference>
<protein>
    <recommendedName>
        <fullName evidence="3">DUF4136 domain-containing protein</fullName>
    </recommendedName>
</protein>
<evidence type="ECO:0000313" key="2">
    <source>
        <dbReference type="Proteomes" id="UP001596215"/>
    </source>
</evidence>
<accession>A0ABW1VMK5</accession>
<dbReference type="Proteomes" id="UP001596215">
    <property type="component" value="Unassembled WGS sequence"/>
</dbReference>
<reference evidence="2" key="1">
    <citation type="journal article" date="2019" name="Int. J. Syst. Evol. Microbiol.">
        <title>The Global Catalogue of Microorganisms (GCM) 10K type strain sequencing project: providing services to taxonomists for standard genome sequencing and annotation.</title>
        <authorList>
            <consortium name="The Broad Institute Genomics Platform"/>
            <consortium name="The Broad Institute Genome Sequencing Center for Infectious Disease"/>
            <person name="Wu L."/>
            <person name="Ma J."/>
        </authorList>
    </citation>
    <scope>NUCLEOTIDE SEQUENCE [LARGE SCALE GENOMIC DNA]</scope>
    <source>
        <strain evidence="2">CGMCC 4.1530</strain>
    </source>
</reference>
<evidence type="ECO:0000313" key="1">
    <source>
        <dbReference type="EMBL" id="MFC6361125.1"/>
    </source>
</evidence>
<keyword evidence="2" id="KW-1185">Reference proteome</keyword>
<dbReference type="PROSITE" id="PS51257">
    <property type="entry name" value="PROKAR_LIPOPROTEIN"/>
    <property type="match status" value="1"/>
</dbReference>
<sequence length="198" mass="21388">MKPTLVFFSALFLSGCALTPKVETVQSYWIYDIKTNKTPSQLEDSVVSAIQSQMSSLAVVRNIPEASLPEKPGRFIMSDAFSNTNFAALAANSGVSLKMVTCDGALATARSDDTGMQSWGENTTLNSCLWQYNGGYHLDIVVSFTNESGGYDAKSIAKAIMTPLIGNSQNLIPVRINNIEKQISEGGENIKLVDSYKG</sequence>
<gene>
    <name evidence="1" type="ORF">ACFP73_03280</name>
</gene>
<evidence type="ECO:0008006" key="3">
    <source>
        <dbReference type="Google" id="ProtNLM"/>
    </source>
</evidence>
<name>A0ABW1VMK5_9GAMM</name>
<organism evidence="1 2">
    <name type="scientific">Tatumella punctata</name>
    <dbReference type="NCBI Taxonomy" id="399969"/>
    <lineage>
        <taxon>Bacteria</taxon>
        <taxon>Pseudomonadati</taxon>
        <taxon>Pseudomonadota</taxon>
        <taxon>Gammaproteobacteria</taxon>
        <taxon>Enterobacterales</taxon>
        <taxon>Erwiniaceae</taxon>
        <taxon>Tatumella</taxon>
    </lineage>
</organism>
<dbReference type="RefSeq" id="WP_343876880.1">
    <property type="nucleotide sequence ID" value="NZ_BAAAFW010000050.1"/>
</dbReference>
<proteinExistence type="predicted"/>
<comment type="caution">
    <text evidence="1">The sequence shown here is derived from an EMBL/GenBank/DDBJ whole genome shotgun (WGS) entry which is preliminary data.</text>
</comment>